<evidence type="ECO:0000313" key="1">
    <source>
        <dbReference type="EMBL" id="BBF79687.1"/>
    </source>
</evidence>
<gene>
    <name evidence="1" type="ORF">EM6_0256</name>
</gene>
<name>A0A3G9FZ73_9CAUL</name>
<dbReference type="AlphaFoldDB" id="A0A3G9FZ73"/>
<proteinExistence type="predicted"/>
<organism evidence="1 2">
    <name type="scientific">Asticcacaulis excentricus</name>
    <dbReference type="NCBI Taxonomy" id="78587"/>
    <lineage>
        <taxon>Bacteria</taxon>
        <taxon>Pseudomonadati</taxon>
        <taxon>Pseudomonadota</taxon>
        <taxon>Alphaproteobacteria</taxon>
        <taxon>Caulobacterales</taxon>
        <taxon>Caulobacteraceae</taxon>
        <taxon>Asticcacaulis</taxon>
    </lineage>
</organism>
<dbReference type="EMBL" id="AP018827">
    <property type="protein sequence ID" value="BBF79687.1"/>
    <property type="molecule type" value="Genomic_DNA"/>
</dbReference>
<reference evidence="2" key="2">
    <citation type="journal article" date="2017" name="Plant Physiol. Biochem.">
        <title>Differential oxidative and antioxidative response of duckweed Lemna minor toward plant growth promoting/inhibiting bacteria.</title>
        <authorList>
            <person name="Ishizawa H."/>
            <person name="Kuroda M."/>
            <person name="Morikawa M."/>
            <person name="Ike M."/>
        </authorList>
    </citation>
    <scope>NUCLEOTIDE SEQUENCE [LARGE SCALE GENOMIC DNA]</scope>
    <source>
        <strain evidence="2">M6</strain>
    </source>
</reference>
<dbReference type="Proteomes" id="UP000278756">
    <property type="component" value="Chromosome 1"/>
</dbReference>
<protein>
    <submittedName>
        <fullName evidence="1">Uncharacterized protein</fullName>
    </submittedName>
</protein>
<accession>A0A3G9FZ73</accession>
<evidence type="ECO:0000313" key="2">
    <source>
        <dbReference type="Proteomes" id="UP000278756"/>
    </source>
</evidence>
<sequence length="58" mass="6407">MVWPSSWVIVSPGGAPGDLRKQAAFAAKSAQVQAEIDGANPEPKMNRTVQLRFEWRLL</sequence>
<reference evidence="2" key="1">
    <citation type="journal article" date="2017" name="Biotechnol. Biofuels">
        <title>Evaluation of environmental bacterial communities as a factor affecting the growth of duckweed Lemna minor.</title>
        <authorList>
            <person name="Ishizawa H."/>
            <person name="Kuroda M."/>
            <person name="Morikawa M."/>
            <person name="Ike M."/>
        </authorList>
    </citation>
    <scope>NUCLEOTIDE SEQUENCE [LARGE SCALE GENOMIC DNA]</scope>
    <source>
        <strain evidence="2">M6</strain>
    </source>
</reference>